<sequence length="440" mass="49468">MILHEVETASREVVEKLQLSRLKETVKLVYKNVPFYKEKLRLKGINPENIVDLEQIKGLPFTTKKDLREQYPFGLFAVDQQQIVRVHASSGTSGKPTVVGYTSNDIQMWSEVVARAIVIGGGQPGDCLHNAYGYGLFTGGLGLHYGSEQLGMMTVPVSGGNSDRQILLIQDFKPTIICGTPSYMLNLAEKMEKAGIDPKATSLSYGIFGAEPWSEKMRERLEKKFNIKACDIYGLSEVIGPGVAMECHEAQDGLHIAEDHFFVEVIDPYTLENLPDGEEGELVFTSLTKEAMPIIRYRTGDIASVRREKCVCGRTSIKMSRVKGRVDDMLIIRGVNVYPSEIEHHLLTVSQLSPHYQLHLKQNHHMDVVELQVEMSEDFFHSVRGDLQHKRVHFLAKEVEHLLKNACLVSIHVTVQKPNSLPRSEGKAIRIVDHRNKVVN</sequence>
<name>A0ABU8HCL9_9BACI</name>
<evidence type="ECO:0000256" key="1">
    <source>
        <dbReference type="PIRNR" id="PIRNR006444"/>
    </source>
</evidence>
<dbReference type="PANTHER" id="PTHR43439">
    <property type="entry name" value="PHENYLACETATE-COENZYME A LIGASE"/>
    <property type="match status" value="1"/>
</dbReference>
<comment type="caution">
    <text evidence="4">The sequence shown here is derived from an EMBL/GenBank/DDBJ whole genome shotgun (WGS) entry which is preliminary data.</text>
</comment>
<comment type="similarity">
    <text evidence="1">Belongs to the phenylacetyl-CoA ligase family.</text>
</comment>
<dbReference type="Pfam" id="PF14535">
    <property type="entry name" value="AMP-binding_C_2"/>
    <property type="match status" value="1"/>
</dbReference>
<dbReference type="InterPro" id="IPR000873">
    <property type="entry name" value="AMP-dep_synth/lig_dom"/>
</dbReference>
<evidence type="ECO:0000259" key="2">
    <source>
        <dbReference type="Pfam" id="PF00501"/>
    </source>
</evidence>
<dbReference type="InterPro" id="IPR042099">
    <property type="entry name" value="ANL_N_sf"/>
</dbReference>
<dbReference type="PIRSF" id="PIRSF006444">
    <property type="entry name" value="PaaK"/>
    <property type="match status" value="1"/>
</dbReference>
<dbReference type="Gene3D" id="3.40.50.12780">
    <property type="entry name" value="N-terminal domain of ligase-like"/>
    <property type="match status" value="1"/>
</dbReference>
<dbReference type="CDD" id="cd05913">
    <property type="entry name" value="PaaK"/>
    <property type="match status" value="1"/>
</dbReference>
<dbReference type="InterPro" id="IPR051414">
    <property type="entry name" value="Adenylate-forming_Reductase"/>
</dbReference>
<evidence type="ECO:0000313" key="5">
    <source>
        <dbReference type="Proteomes" id="UP001312865"/>
    </source>
</evidence>
<dbReference type="InterPro" id="IPR028154">
    <property type="entry name" value="AMP-dep_Lig_C"/>
</dbReference>
<feature type="domain" description="AMP-dependent ligase C-terminal" evidence="3">
    <location>
        <begin position="334"/>
        <end position="435"/>
    </location>
</feature>
<proteinExistence type="inferred from homology"/>
<reference evidence="4 5" key="1">
    <citation type="journal article" date="2018" name="J. Microbiol.">
        <title>Bacillus spongiae sp. nov., isolated from sponge of Jeju Island.</title>
        <authorList>
            <person name="Lee G.E."/>
            <person name="Im W.T."/>
            <person name="Park J.S."/>
        </authorList>
    </citation>
    <scope>NUCLEOTIDE SEQUENCE [LARGE SCALE GENOMIC DNA]</scope>
    <source>
        <strain evidence="4 5">135PIL107-10</strain>
    </source>
</reference>
<dbReference type="PANTHER" id="PTHR43439:SF1">
    <property type="entry name" value="PHENYLACETATE-COENZYME A LIGASE"/>
    <property type="match status" value="1"/>
</dbReference>
<dbReference type="RefSeq" id="WP_336586437.1">
    <property type="nucleotide sequence ID" value="NZ_JBBAXC010000005.1"/>
</dbReference>
<dbReference type="Gene3D" id="3.30.300.30">
    <property type="match status" value="1"/>
</dbReference>
<dbReference type="EMBL" id="JBBAXC010000005">
    <property type="protein sequence ID" value="MEI5906997.1"/>
    <property type="molecule type" value="Genomic_DNA"/>
</dbReference>
<comment type="function">
    <text evidence="1">Catalyzes the activation of phenylacetic acid (PA) to phenylacetyl-CoA (PA-CoA).</text>
</comment>
<gene>
    <name evidence="4" type="ORF">WAK64_07995</name>
</gene>
<protein>
    <recommendedName>
        <fullName evidence="1">Phenylacetate-coenzyme A ligase</fullName>
        <ecNumber evidence="1">6.2.1.30</ecNumber>
    </recommendedName>
    <alternativeName>
        <fullName evidence="1">Phenylacetyl-CoA ligase</fullName>
    </alternativeName>
</protein>
<keyword evidence="1" id="KW-0547">Nucleotide-binding</keyword>
<accession>A0ABU8HCL9</accession>
<keyword evidence="5" id="KW-1185">Reference proteome</keyword>
<dbReference type="InterPro" id="IPR011880">
    <property type="entry name" value="PA_CoA_ligase"/>
</dbReference>
<evidence type="ECO:0000313" key="4">
    <source>
        <dbReference type="EMBL" id="MEI5906997.1"/>
    </source>
</evidence>
<comment type="catalytic activity">
    <reaction evidence="1">
        <text>2-phenylacetate + ATP + CoA = phenylacetyl-CoA + AMP + diphosphate</text>
        <dbReference type="Rhea" id="RHEA:20956"/>
        <dbReference type="ChEBI" id="CHEBI:18401"/>
        <dbReference type="ChEBI" id="CHEBI:30616"/>
        <dbReference type="ChEBI" id="CHEBI:33019"/>
        <dbReference type="ChEBI" id="CHEBI:57287"/>
        <dbReference type="ChEBI" id="CHEBI:57390"/>
        <dbReference type="ChEBI" id="CHEBI:456215"/>
        <dbReference type="EC" id="6.2.1.30"/>
    </reaction>
</comment>
<dbReference type="Pfam" id="PF00501">
    <property type="entry name" value="AMP-binding"/>
    <property type="match status" value="1"/>
</dbReference>
<dbReference type="SUPFAM" id="SSF56801">
    <property type="entry name" value="Acetyl-CoA synthetase-like"/>
    <property type="match status" value="1"/>
</dbReference>
<feature type="domain" description="AMP-dependent synthetase/ligase" evidence="2">
    <location>
        <begin position="77"/>
        <end position="285"/>
    </location>
</feature>
<evidence type="ECO:0000259" key="3">
    <source>
        <dbReference type="Pfam" id="PF14535"/>
    </source>
</evidence>
<dbReference type="Proteomes" id="UP001312865">
    <property type="component" value="Unassembled WGS sequence"/>
</dbReference>
<organism evidence="4 5">
    <name type="scientific">Bacillus spongiae</name>
    <dbReference type="NCBI Taxonomy" id="2683610"/>
    <lineage>
        <taxon>Bacteria</taxon>
        <taxon>Bacillati</taxon>
        <taxon>Bacillota</taxon>
        <taxon>Bacilli</taxon>
        <taxon>Bacillales</taxon>
        <taxon>Bacillaceae</taxon>
        <taxon>Bacillus</taxon>
    </lineage>
</organism>
<dbReference type="EC" id="6.2.1.30" evidence="1"/>
<comment type="pathway">
    <text evidence="1">Aromatic compound metabolism; phenylacetate degradation.</text>
</comment>
<keyword evidence="1" id="KW-0436">Ligase</keyword>
<dbReference type="InterPro" id="IPR045851">
    <property type="entry name" value="AMP-bd_C_sf"/>
</dbReference>